<sequence>MFQMGRVSEHLLDFHNYLARGPEAFHNYVTATVQRVLLTGANGFLGTHILSQLLASNFSVRAIVRSQSKADQVRSDHPAASRQDLEFGIVPDITAPGAFDAVVKADPPIDLVIYTASPFFYEAVSDNLKDFLIQAKQGTEEI</sequence>
<evidence type="ECO:0000313" key="3">
    <source>
        <dbReference type="Proteomes" id="UP000593566"/>
    </source>
</evidence>
<dbReference type="Pfam" id="PF01370">
    <property type="entry name" value="Epimerase"/>
    <property type="match status" value="1"/>
</dbReference>
<accession>A0A8H6C710</accession>
<dbReference type="GO" id="GO:0004029">
    <property type="term" value="F:aldehyde dehydrogenase (NAD+) activity"/>
    <property type="evidence" value="ECO:0007669"/>
    <property type="project" value="TreeGrafter"/>
</dbReference>
<dbReference type="GO" id="GO:0005737">
    <property type="term" value="C:cytoplasm"/>
    <property type="evidence" value="ECO:0007669"/>
    <property type="project" value="TreeGrafter"/>
</dbReference>
<dbReference type="GeneID" id="59334822"/>
<evidence type="ECO:0000313" key="2">
    <source>
        <dbReference type="EMBL" id="KAF6218009.1"/>
    </source>
</evidence>
<dbReference type="SUPFAM" id="SSF51735">
    <property type="entry name" value="NAD(P)-binding Rossmann-fold domains"/>
    <property type="match status" value="1"/>
</dbReference>
<name>A0A8H6C710_9LECA</name>
<reference evidence="2 3" key="1">
    <citation type="journal article" date="2020" name="Genomics">
        <title>Complete, high-quality genomes from long-read metagenomic sequencing of two wolf lichen thalli reveals enigmatic genome architecture.</title>
        <authorList>
            <person name="McKenzie S.K."/>
            <person name="Walston R.F."/>
            <person name="Allen J.L."/>
        </authorList>
    </citation>
    <scope>NUCLEOTIDE SEQUENCE [LARGE SCALE GENOMIC DNA]</scope>
    <source>
        <strain evidence="2">WasteWater1</strain>
    </source>
</reference>
<keyword evidence="3" id="KW-1185">Reference proteome</keyword>
<proteinExistence type="predicted"/>
<dbReference type="PANTHER" id="PTHR48079:SF6">
    <property type="entry name" value="NAD(P)-BINDING DOMAIN-CONTAINING PROTEIN-RELATED"/>
    <property type="match status" value="1"/>
</dbReference>
<dbReference type="RefSeq" id="XP_037147444.1">
    <property type="nucleotide sequence ID" value="XM_037297319.1"/>
</dbReference>
<dbReference type="Gene3D" id="3.40.50.720">
    <property type="entry name" value="NAD(P)-binding Rossmann-like Domain"/>
    <property type="match status" value="1"/>
</dbReference>
<dbReference type="InterPro" id="IPR051783">
    <property type="entry name" value="NAD(P)-dependent_oxidoreduct"/>
</dbReference>
<dbReference type="EMBL" id="JACCJB010000024">
    <property type="protein sequence ID" value="KAF6218009.1"/>
    <property type="molecule type" value="Genomic_DNA"/>
</dbReference>
<organism evidence="2 3">
    <name type="scientific">Letharia lupina</name>
    <dbReference type="NCBI Taxonomy" id="560253"/>
    <lineage>
        <taxon>Eukaryota</taxon>
        <taxon>Fungi</taxon>
        <taxon>Dikarya</taxon>
        <taxon>Ascomycota</taxon>
        <taxon>Pezizomycotina</taxon>
        <taxon>Lecanoromycetes</taxon>
        <taxon>OSLEUM clade</taxon>
        <taxon>Lecanoromycetidae</taxon>
        <taxon>Lecanorales</taxon>
        <taxon>Lecanorineae</taxon>
        <taxon>Parmeliaceae</taxon>
        <taxon>Letharia</taxon>
    </lineage>
</organism>
<dbReference type="InterPro" id="IPR036291">
    <property type="entry name" value="NAD(P)-bd_dom_sf"/>
</dbReference>
<dbReference type="PANTHER" id="PTHR48079">
    <property type="entry name" value="PROTEIN YEEZ"/>
    <property type="match status" value="1"/>
</dbReference>
<dbReference type="Proteomes" id="UP000593566">
    <property type="component" value="Unassembled WGS sequence"/>
</dbReference>
<feature type="domain" description="NAD-dependent epimerase/dehydratase" evidence="1">
    <location>
        <begin position="36"/>
        <end position="123"/>
    </location>
</feature>
<gene>
    <name evidence="2" type="ORF">HO133_006421</name>
</gene>
<evidence type="ECO:0000259" key="1">
    <source>
        <dbReference type="Pfam" id="PF01370"/>
    </source>
</evidence>
<dbReference type="AlphaFoldDB" id="A0A8H6C710"/>
<comment type="caution">
    <text evidence="2">The sequence shown here is derived from an EMBL/GenBank/DDBJ whole genome shotgun (WGS) entry which is preliminary data.</text>
</comment>
<protein>
    <recommendedName>
        <fullName evidence="1">NAD-dependent epimerase/dehydratase domain-containing protein</fullName>
    </recommendedName>
</protein>
<dbReference type="InterPro" id="IPR001509">
    <property type="entry name" value="Epimerase_deHydtase"/>
</dbReference>